<dbReference type="PANTHER" id="PTHR47505">
    <property type="entry name" value="DNA UTILIZATION PROTEIN YHGH"/>
    <property type="match status" value="1"/>
</dbReference>
<comment type="similarity">
    <text evidence="1">Belongs to the ComF/GntX family.</text>
</comment>
<dbReference type="AlphaFoldDB" id="A0A268EKL7"/>
<proteinExistence type="inferred from homology"/>
<dbReference type="Proteomes" id="UP000215596">
    <property type="component" value="Unassembled WGS sequence"/>
</dbReference>
<keyword evidence="2" id="KW-0808">Transferase</keyword>
<sequence length="277" mass="31292">MFGHGLGQLLNRVQELLGPSDPSCLTCGRRTRLTRELPGICPACFRMIPWITSIRCFQCGRAIGCPDCSRPGADERAFVLNRSAVMYNGPMREWLAQYKYRGNERYAELLGEMIVRPYVQLEQDLRVVLGNSETSGIHSADRLIHAVTSVPVSEARLQERGFNQAEVLAELLAGKVKLPYVGLLRRVRHTDKQSFKNRMARLKDMGSAFDRDPNACMRLSQIAERARGKRRAPLRILLIDDIYTTGSTADACAHVLQSYETELDMPIEVYCLTWARS</sequence>
<dbReference type="GO" id="GO:0016757">
    <property type="term" value="F:glycosyltransferase activity"/>
    <property type="evidence" value="ECO:0007669"/>
    <property type="project" value="UniProtKB-KW"/>
</dbReference>
<evidence type="ECO:0000313" key="2">
    <source>
        <dbReference type="EMBL" id="PAD73652.1"/>
    </source>
</evidence>
<dbReference type="SUPFAM" id="SSF53271">
    <property type="entry name" value="PRTase-like"/>
    <property type="match status" value="1"/>
</dbReference>
<dbReference type="Gene3D" id="3.40.50.2020">
    <property type="match status" value="1"/>
</dbReference>
<name>A0A268EKL7_9BACL</name>
<dbReference type="InterPro" id="IPR000836">
    <property type="entry name" value="PRTase_dom"/>
</dbReference>
<dbReference type="OrthoDB" id="9779910at2"/>
<dbReference type="InterPro" id="IPR029057">
    <property type="entry name" value="PRTase-like"/>
</dbReference>
<evidence type="ECO:0000313" key="3">
    <source>
        <dbReference type="Proteomes" id="UP000215596"/>
    </source>
</evidence>
<dbReference type="InterPro" id="IPR051910">
    <property type="entry name" value="ComF/GntX_DNA_util-trans"/>
</dbReference>
<evidence type="ECO:0000256" key="1">
    <source>
        <dbReference type="ARBA" id="ARBA00008007"/>
    </source>
</evidence>
<gene>
    <name evidence="2" type="ORF">CHH67_19635</name>
</gene>
<accession>A0A268EKL7</accession>
<comment type="caution">
    <text evidence="2">The sequence shown here is derived from an EMBL/GenBank/DDBJ whole genome shotgun (WGS) entry which is preliminary data.</text>
</comment>
<protein>
    <submittedName>
        <fullName evidence="2">Amidophosphoribosyltransferase</fullName>
    </submittedName>
</protein>
<dbReference type="EMBL" id="NPBY01000063">
    <property type="protein sequence ID" value="PAD73652.1"/>
    <property type="molecule type" value="Genomic_DNA"/>
</dbReference>
<keyword evidence="2" id="KW-0328">Glycosyltransferase</keyword>
<organism evidence="2 3">
    <name type="scientific">Paenibacillus campinasensis</name>
    <dbReference type="NCBI Taxonomy" id="66347"/>
    <lineage>
        <taxon>Bacteria</taxon>
        <taxon>Bacillati</taxon>
        <taxon>Bacillota</taxon>
        <taxon>Bacilli</taxon>
        <taxon>Bacillales</taxon>
        <taxon>Paenibacillaceae</taxon>
        <taxon>Paenibacillus</taxon>
    </lineage>
</organism>
<dbReference type="PANTHER" id="PTHR47505:SF1">
    <property type="entry name" value="DNA UTILIZATION PROTEIN YHGH"/>
    <property type="match status" value="1"/>
</dbReference>
<dbReference type="CDD" id="cd06223">
    <property type="entry name" value="PRTases_typeI"/>
    <property type="match status" value="1"/>
</dbReference>
<reference evidence="2 3" key="1">
    <citation type="submission" date="2017-07" db="EMBL/GenBank/DDBJ databases">
        <title>Isolation and whole genome analysis of endospore-forming bacteria from heroin.</title>
        <authorList>
            <person name="Kalinowski J."/>
            <person name="Ahrens B."/>
            <person name="Al-Dilaimi A."/>
            <person name="Winkler A."/>
            <person name="Wibberg D."/>
            <person name="Schleenbecker U."/>
            <person name="Ruckert C."/>
            <person name="Wolfel R."/>
            <person name="Grass G."/>
        </authorList>
    </citation>
    <scope>NUCLEOTIDE SEQUENCE [LARGE SCALE GENOMIC DNA]</scope>
    <source>
        <strain evidence="2 3">7537-G1</strain>
    </source>
</reference>